<evidence type="ECO:0000313" key="2">
    <source>
        <dbReference type="Proteomes" id="UP000176221"/>
    </source>
</evidence>
<name>A0A1G2N9N5_9BACT</name>
<evidence type="ECO:0000313" key="1">
    <source>
        <dbReference type="EMBL" id="OHA32002.1"/>
    </source>
</evidence>
<organism evidence="1 2">
    <name type="scientific">Candidatus Taylorbacteria bacterium RIFCSPLOWO2_01_FULL_45_15b</name>
    <dbReference type="NCBI Taxonomy" id="1802319"/>
    <lineage>
        <taxon>Bacteria</taxon>
        <taxon>Candidatus Tayloriibacteriota</taxon>
    </lineage>
</organism>
<proteinExistence type="predicted"/>
<dbReference type="Proteomes" id="UP000176221">
    <property type="component" value="Unassembled WGS sequence"/>
</dbReference>
<sequence length="72" mass="8098">MKPTASVNLSYFLKATLLENRFKVLKSLTEVEFLTSNGLGHLEIVPSRFVGVVTDNFLATARKFRLPHGTIY</sequence>
<dbReference type="AlphaFoldDB" id="A0A1G2N9N5"/>
<accession>A0A1G2N9N5</accession>
<gene>
    <name evidence="1" type="ORF">A2928_00200</name>
</gene>
<protein>
    <submittedName>
        <fullName evidence="1">Uncharacterized protein</fullName>
    </submittedName>
</protein>
<dbReference type="EMBL" id="MHRX01000056">
    <property type="protein sequence ID" value="OHA32002.1"/>
    <property type="molecule type" value="Genomic_DNA"/>
</dbReference>
<comment type="caution">
    <text evidence="1">The sequence shown here is derived from an EMBL/GenBank/DDBJ whole genome shotgun (WGS) entry which is preliminary data.</text>
</comment>
<reference evidence="1 2" key="1">
    <citation type="journal article" date="2016" name="Nat. Commun.">
        <title>Thousands of microbial genomes shed light on interconnected biogeochemical processes in an aquifer system.</title>
        <authorList>
            <person name="Anantharaman K."/>
            <person name="Brown C.T."/>
            <person name="Hug L.A."/>
            <person name="Sharon I."/>
            <person name="Castelle C.J."/>
            <person name="Probst A.J."/>
            <person name="Thomas B.C."/>
            <person name="Singh A."/>
            <person name="Wilkins M.J."/>
            <person name="Karaoz U."/>
            <person name="Brodie E.L."/>
            <person name="Williams K.H."/>
            <person name="Hubbard S.S."/>
            <person name="Banfield J.F."/>
        </authorList>
    </citation>
    <scope>NUCLEOTIDE SEQUENCE [LARGE SCALE GENOMIC DNA]</scope>
</reference>